<dbReference type="AlphaFoldDB" id="B2A1R5"/>
<name>B2A1R5_NATTJ</name>
<protein>
    <submittedName>
        <fullName evidence="1">Uncharacterized protein</fullName>
    </submittedName>
</protein>
<gene>
    <name evidence="1" type="ordered locus">Nther_2553</name>
</gene>
<evidence type="ECO:0000313" key="1">
    <source>
        <dbReference type="EMBL" id="ACB86112.1"/>
    </source>
</evidence>
<reference evidence="1 2" key="2">
    <citation type="journal article" date="2011" name="J. Bacteriol.">
        <title>Complete genome sequence of the anaerobic, halophilic alkalithermophile Natranaerobius thermophilus JW/NM-WN-LF.</title>
        <authorList>
            <person name="Zhao B."/>
            <person name="Mesbah N.M."/>
            <person name="Dalin E."/>
            <person name="Goodwin L."/>
            <person name="Nolan M."/>
            <person name="Pitluck S."/>
            <person name="Chertkov O."/>
            <person name="Brettin T.S."/>
            <person name="Han J."/>
            <person name="Larimer F.W."/>
            <person name="Land M.L."/>
            <person name="Hauser L."/>
            <person name="Kyrpides N."/>
            <person name="Wiegel J."/>
        </authorList>
    </citation>
    <scope>NUCLEOTIDE SEQUENCE [LARGE SCALE GENOMIC DNA]</scope>
    <source>
        <strain evidence="2">ATCC BAA-1301 / DSM 18059 / JW/NM-WN-LF</strain>
    </source>
</reference>
<accession>B2A1R5</accession>
<dbReference type="RefSeq" id="WP_012448955.1">
    <property type="nucleotide sequence ID" value="NC_010718.1"/>
</dbReference>
<organism evidence="1 2">
    <name type="scientific">Natranaerobius thermophilus (strain ATCC BAA-1301 / DSM 18059 / JW/NM-WN-LF)</name>
    <dbReference type="NCBI Taxonomy" id="457570"/>
    <lineage>
        <taxon>Bacteria</taxon>
        <taxon>Bacillati</taxon>
        <taxon>Bacillota</taxon>
        <taxon>Clostridia</taxon>
        <taxon>Natranaerobiales</taxon>
        <taxon>Natranaerobiaceae</taxon>
        <taxon>Natranaerobius</taxon>
    </lineage>
</organism>
<dbReference type="STRING" id="457570.Nther_2553"/>
<sequence>MLCFVNVQPNDIEQEVYDLANQALQCKDDFKVITDVIYFASNQTKFNEIIGDMKNEVEDSTINVIEEFYDTTDIGNRRGDFVEILVSNGLKRSGYSKEKDCVPYYNCEEIKVYYNGKKLKNNIDIAFWKTDEAELFECKSKLQSFLKRGRNARDKVIYLNEISIRLEQILLSVNTYLVDLSENDFIFNKYLSNNLLEEYKNRNNCEIKLTHGVSINSWTHHG</sequence>
<keyword evidence="2" id="KW-1185">Reference proteome</keyword>
<dbReference type="Proteomes" id="UP000001683">
    <property type="component" value="Chromosome"/>
</dbReference>
<proteinExistence type="predicted"/>
<reference evidence="1 2" key="1">
    <citation type="submission" date="2008-04" db="EMBL/GenBank/DDBJ databases">
        <title>Complete sequence of chromosome of Natranaerobius thermophilus JW/NM-WN-LF.</title>
        <authorList>
            <consortium name="US DOE Joint Genome Institute"/>
            <person name="Copeland A."/>
            <person name="Lucas S."/>
            <person name="Lapidus A."/>
            <person name="Glavina del Rio T."/>
            <person name="Dalin E."/>
            <person name="Tice H."/>
            <person name="Bruce D."/>
            <person name="Goodwin L."/>
            <person name="Pitluck S."/>
            <person name="Chertkov O."/>
            <person name="Brettin T."/>
            <person name="Detter J.C."/>
            <person name="Han C."/>
            <person name="Kuske C.R."/>
            <person name="Schmutz J."/>
            <person name="Larimer F."/>
            <person name="Land M."/>
            <person name="Hauser L."/>
            <person name="Kyrpides N."/>
            <person name="Lykidis A."/>
            <person name="Mesbah N.M."/>
            <person name="Wiegel J."/>
        </authorList>
    </citation>
    <scope>NUCLEOTIDE SEQUENCE [LARGE SCALE GENOMIC DNA]</scope>
    <source>
        <strain evidence="2">ATCC BAA-1301 / DSM 18059 / JW/NM-WN-LF</strain>
    </source>
</reference>
<evidence type="ECO:0000313" key="2">
    <source>
        <dbReference type="Proteomes" id="UP000001683"/>
    </source>
</evidence>
<dbReference type="InParanoid" id="B2A1R5"/>
<dbReference type="HOGENOM" id="CLU_1244227_0_0_9"/>
<dbReference type="EMBL" id="CP001034">
    <property type="protein sequence ID" value="ACB86112.1"/>
    <property type="molecule type" value="Genomic_DNA"/>
</dbReference>
<dbReference type="KEGG" id="nth:Nther_2553"/>